<reference evidence="1" key="1">
    <citation type="submission" date="2018-05" db="EMBL/GenBank/DDBJ databases">
        <authorList>
            <person name="Lanie J.A."/>
            <person name="Ng W.-L."/>
            <person name="Kazmierczak K.M."/>
            <person name="Andrzejewski T.M."/>
            <person name="Davidsen T.M."/>
            <person name="Wayne K.J."/>
            <person name="Tettelin H."/>
            <person name="Glass J.I."/>
            <person name="Rusch D."/>
            <person name="Podicherti R."/>
            <person name="Tsui H.-C.T."/>
            <person name="Winkler M.E."/>
        </authorList>
    </citation>
    <scope>NUCLEOTIDE SEQUENCE</scope>
</reference>
<proteinExistence type="predicted"/>
<dbReference type="EMBL" id="UINC01069942">
    <property type="protein sequence ID" value="SVC03708.1"/>
    <property type="molecule type" value="Genomic_DNA"/>
</dbReference>
<evidence type="ECO:0000313" key="1">
    <source>
        <dbReference type="EMBL" id="SVC03708.1"/>
    </source>
</evidence>
<organism evidence="1">
    <name type="scientific">marine metagenome</name>
    <dbReference type="NCBI Taxonomy" id="408172"/>
    <lineage>
        <taxon>unclassified sequences</taxon>
        <taxon>metagenomes</taxon>
        <taxon>ecological metagenomes</taxon>
    </lineage>
</organism>
<accession>A0A382IVZ4</accession>
<feature type="non-terminal residue" evidence="1">
    <location>
        <position position="1"/>
    </location>
</feature>
<gene>
    <name evidence="1" type="ORF">METZ01_LOCUS256562</name>
</gene>
<protein>
    <submittedName>
        <fullName evidence="1">Uncharacterized protein</fullName>
    </submittedName>
</protein>
<dbReference type="AlphaFoldDB" id="A0A382IVZ4"/>
<name>A0A382IVZ4_9ZZZZ</name>
<sequence length="34" mass="3835">GLPDDLWIENEGRSQLYNRPTPPSDKHACIIADL</sequence>